<reference evidence="2" key="1">
    <citation type="journal article" date="2017" name="Parasit. Vectors">
        <title>Sialotranscriptomics of Rhipicephalus zambeziensis reveals intricate expression profiles of secretory proteins and suggests tight temporal transcriptional regulation during blood-feeding.</title>
        <authorList>
            <person name="de Castro M.H."/>
            <person name="de Klerk D."/>
            <person name="Pienaar R."/>
            <person name="Rees D.J.G."/>
            <person name="Mans B.J."/>
        </authorList>
    </citation>
    <scope>NUCLEOTIDE SEQUENCE</scope>
    <source>
        <tissue evidence="2">Salivary glands</tissue>
    </source>
</reference>
<organism evidence="2">
    <name type="scientific">Rhipicephalus zambeziensis</name>
    <dbReference type="NCBI Taxonomy" id="60191"/>
    <lineage>
        <taxon>Eukaryota</taxon>
        <taxon>Metazoa</taxon>
        <taxon>Ecdysozoa</taxon>
        <taxon>Arthropoda</taxon>
        <taxon>Chelicerata</taxon>
        <taxon>Arachnida</taxon>
        <taxon>Acari</taxon>
        <taxon>Parasitiformes</taxon>
        <taxon>Ixodida</taxon>
        <taxon>Ixodoidea</taxon>
        <taxon>Ixodidae</taxon>
        <taxon>Rhipicephalinae</taxon>
        <taxon>Rhipicephalus</taxon>
        <taxon>Rhipicephalus</taxon>
    </lineage>
</organism>
<sequence>MAQQRLTSVFLFVQLLCLVLSDEQTTTEWEYKYEDYAFNQFMNTSEPIWVVNTTQPQAPLCTKDVNSNMTINNETFFTRSYKKGDEYTHKQLKGEFGYHDEGKAKMFDRMTVFEVQGGEYVDDEVLEYVSHGDKCAVVTVMAYINSDTKVWRDVRVRNAYLNDTTSNEYKECLKRFADILKVTNKNWTSPYSEECEGASSETNKTP</sequence>
<evidence type="ECO:0000256" key="1">
    <source>
        <dbReference type="SAM" id="SignalP"/>
    </source>
</evidence>
<name>A0A224YCE4_9ACAR</name>
<feature type="signal peptide" evidence="1">
    <location>
        <begin position="1"/>
        <end position="21"/>
    </location>
</feature>
<accession>A0A224YCE4</accession>
<protein>
    <submittedName>
        <fullName evidence="2">Lipocalin</fullName>
    </submittedName>
</protein>
<keyword evidence="1" id="KW-0732">Signal</keyword>
<dbReference type="EMBL" id="GFPF01004241">
    <property type="protein sequence ID" value="MAA15387.1"/>
    <property type="molecule type" value="Transcribed_RNA"/>
</dbReference>
<feature type="chain" id="PRO_5012375240" evidence="1">
    <location>
        <begin position="22"/>
        <end position="206"/>
    </location>
</feature>
<dbReference type="AlphaFoldDB" id="A0A224YCE4"/>
<proteinExistence type="predicted"/>
<evidence type="ECO:0000313" key="2">
    <source>
        <dbReference type="EMBL" id="MAA15387.1"/>
    </source>
</evidence>